<dbReference type="Pfam" id="PF00326">
    <property type="entry name" value="Peptidase_S9"/>
    <property type="match status" value="1"/>
</dbReference>
<dbReference type="InterPro" id="IPR011042">
    <property type="entry name" value="6-blade_b-propeller_TolB-like"/>
</dbReference>
<keyword evidence="3" id="KW-1185">Reference proteome</keyword>
<dbReference type="Gene3D" id="3.40.50.1820">
    <property type="entry name" value="alpha/beta hydrolase"/>
    <property type="match status" value="1"/>
</dbReference>
<dbReference type="GO" id="GO:0008236">
    <property type="term" value="F:serine-type peptidase activity"/>
    <property type="evidence" value="ECO:0007669"/>
    <property type="project" value="InterPro"/>
</dbReference>
<dbReference type="EMBL" id="PYGA01000001">
    <property type="protein sequence ID" value="PSL00987.1"/>
    <property type="molecule type" value="Genomic_DNA"/>
</dbReference>
<feature type="domain" description="Peptidase S9 prolyl oligopeptidase catalytic" evidence="1">
    <location>
        <begin position="441"/>
        <end position="643"/>
    </location>
</feature>
<dbReference type="PANTHER" id="PTHR43056:SF5">
    <property type="entry name" value="PEPTIDASE S9 PROLYL OLIGOPEPTIDASE CATALYTIC DOMAIN-CONTAINING PROTEIN"/>
    <property type="match status" value="1"/>
</dbReference>
<dbReference type="InterPro" id="IPR001375">
    <property type="entry name" value="Peptidase_S9_cat"/>
</dbReference>
<dbReference type="Gene3D" id="2.120.10.30">
    <property type="entry name" value="TolB, C-terminal domain"/>
    <property type="match status" value="1"/>
</dbReference>
<dbReference type="SUPFAM" id="SSF53474">
    <property type="entry name" value="alpha/beta-Hydrolases"/>
    <property type="match status" value="1"/>
</dbReference>
<evidence type="ECO:0000313" key="3">
    <source>
        <dbReference type="Proteomes" id="UP000240542"/>
    </source>
</evidence>
<dbReference type="InterPro" id="IPR029058">
    <property type="entry name" value="AB_hydrolase_fold"/>
</dbReference>
<dbReference type="GO" id="GO:0006508">
    <property type="term" value="P:proteolysis"/>
    <property type="evidence" value="ECO:0007669"/>
    <property type="project" value="InterPro"/>
</dbReference>
<organism evidence="2 3">
    <name type="scientific">Murinocardiopsis flavida</name>
    <dbReference type="NCBI Taxonomy" id="645275"/>
    <lineage>
        <taxon>Bacteria</taxon>
        <taxon>Bacillati</taxon>
        <taxon>Actinomycetota</taxon>
        <taxon>Actinomycetes</taxon>
        <taxon>Streptosporangiales</taxon>
        <taxon>Nocardiopsidaceae</taxon>
        <taxon>Murinocardiopsis</taxon>
    </lineage>
</organism>
<dbReference type="PANTHER" id="PTHR43056">
    <property type="entry name" value="PEPTIDASE S9 PROLYL OLIGOPEPTIDASE"/>
    <property type="match status" value="1"/>
</dbReference>
<sequence>MTDSRTAPHGAWPSPIRAAEVAGGERRLGFPAAIGGEVWWQEARPGEDGRTTVMRRDPDGTTAELLPAPWDARTRVHEYGGRSYLPVPRRDDKAIARNGIVFTDFADQRLYLLERSSAEPRPLTPEPAAPGALRYADPVLSPDTKHVICVRESHDGDGGVGRAIVSVPLSGRAAENPEAVRELVTGADFYASPAPSPDGGRLAWVSWNHPRMPWDGTELRVGTLTDAGPVESAYTLKGGATESVLTPAWRDTDALYFVSDWPGWWNLYEIGLTGPAMALYPAEEEFSDGGGTLGSRSYCVLADGAVAALHGHADRALSRYDPRTAELTPLGPAAATWETITTDGEHVIGVAAAADTPQRLLRVHPGTGRTEILREAADTPPPPGYLPEPRTVTLPGRFGGTVPAIVHPPTHPDADPGGPAPYVVWVHGGPVSRATTALHLERAYFTSRGIGVLDVNYGGSTGYGRSHRERLHRQWGVIDVEDVTAAARALIDDGTADPRRIAVRGGSAGGLTTLLALTGDTFACGVSLCGVTDLLALAEASHDYESHVLDTLIGTLPGYRAAYRERSPVVRAADITAPVLVLQGADDPVVPPSQATALVDELKQRGTPHAYIEFPGEGHGLRSAEARRRALEAELAFYAETFGFTPADDLGETVTLR</sequence>
<dbReference type="OrthoDB" id="128799at2"/>
<dbReference type="SUPFAM" id="SSF69322">
    <property type="entry name" value="Tricorn protease domain 2"/>
    <property type="match status" value="1"/>
</dbReference>
<dbReference type="GO" id="GO:0004177">
    <property type="term" value="F:aminopeptidase activity"/>
    <property type="evidence" value="ECO:0007669"/>
    <property type="project" value="UniProtKB-KW"/>
</dbReference>
<keyword evidence="2" id="KW-0378">Hydrolase</keyword>
<dbReference type="RefSeq" id="WP_106581147.1">
    <property type="nucleotide sequence ID" value="NZ_PYGA01000001.1"/>
</dbReference>
<keyword evidence="2" id="KW-0645">Protease</keyword>
<comment type="caution">
    <text evidence="2">The sequence shown here is derived from an EMBL/GenBank/DDBJ whole genome shotgun (WGS) entry which is preliminary data.</text>
</comment>
<keyword evidence="2" id="KW-0031">Aminopeptidase</keyword>
<protein>
    <submittedName>
        <fullName evidence="2">Dipeptidyl aminopeptidase/acylaminoacyl peptidase</fullName>
    </submittedName>
</protein>
<name>A0A2P8DUV4_9ACTN</name>
<gene>
    <name evidence="2" type="ORF">CLV63_101466</name>
</gene>
<dbReference type="AlphaFoldDB" id="A0A2P8DUV4"/>
<reference evidence="2 3" key="1">
    <citation type="submission" date="2018-03" db="EMBL/GenBank/DDBJ databases">
        <title>Genomic Encyclopedia of Archaeal and Bacterial Type Strains, Phase II (KMG-II): from individual species to whole genera.</title>
        <authorList>
            <person name="Goeker M."/>
        </authorList>
    </citation>
    <scope>NUCLEOTIDE SEQUENCE [LARGE SCALE GENOMIC DNA]</scope>
    <source>
        <strain evidence="2 3">DSM 45312</strain>
    </source>
</reference>
<dbReference type="Proteomes" id="UP000240542">
    <property type="component" value="Unassembled WGS sequence"/>
</dbReference>
<evidence type="ECO:0000259" key="1">
    <source>
        <dbReference type="Pfam" id="PF00326"/>
    </source>
</evidence>
<dbReference type="InterPro" id="IPR050585">
    <property type="entry name" value="Xaa-Pro_dipeptidyl-ppase/CocE"/>
</dbReference>
<proteinExistence type="predicted"/>
<accession>A0A2P8DUV4</accession>
<evidence type="ECO:0000313" key="2">
    <source>
        <dbReference type="EMBL" id="PSL00987.1"/>
    </source>
</evidence>